<dbReference type="EMBL" id="CDGJ01000134">
    <property type="protein sequence ID" value="CEJ09556.1"/>
    <property type="molecule type" value="Genomic_DNA"/>
</dbReference>
<proteinExistence type="inferred from homology"/>
<dbReference type="EMBL" id="LR746496">
    <property type="protein sequence ID" value="CAA7600178.1"/>
    <property type="molecule type" value="Genomic_DNA"/>
</dbReference>
<dbReference type="PRINTS" id="PR00445">
    <property type="entry name" value="HUPFHYPC"/>
</dbReference>
<name>A0A8S0W1Z8_9FIRM</name>
<dbReference type="RefSeq" id="WP_240983886.1">
    <property type="nucleotide sequence ID" value="NZ_CDGJ01000134.1"/>
</dbReference>
<keyword evidence="4" id="KW-1185">Reference proteome</keyword>
<sequence>MCLAVPAKVVRILNDFTVEVETFGNHARVNTSLIEQVKLGDYVLVHAGFAIEIVDQDSAQESLALWREMYAVQSS</sequence>
<reference evidence="2" key="2">
    <citation type="submission" date="2020-01" db="EMBL/GenBank/DDBJ databases">
        <authorList>
            <person name="Hornung B."/>
        </authorList>
    </citation>
    <scope>NUCLEOTIDE SEQUENCE</scope>
    <source>
        <strain evidence="2">PacBioINE</strain>
    </source>
</reference>
<protein>
    <submittedName>
        <fullName evidence="2">Hydrogenase assembly chaperone, conserved site</fullName>
    </submittedName>
    <submittedName>
        <fullName evidence="3">HypC_hupF: hydrogenase assembly chaperone HypC/HupF</fullName>
    </submittedName>
</protein>
<dbReference type="GO" id="GO:0051604">
    <property type="term" value="P:protein maturation"/>
    <property type="evidence" value="ECO:0007669"/>
    <property type="project" value="TreeGrafter"/>
</dbReference>
<dbReference type="GO" id="GO:0005506">
    <property type="term" value="F:iron ion binding"/>
    <property type="evidence" value="ECO:0007669"/>
    <property type="project" value="TreeGrafter"/>
</dbReference>
<comment type="similarity">
    <text evidence="1">Belongs to the HupF/HypC family.</text>
</comment>
<dbReference type="KEGG" id="aacx:DEACI_0830"/>
<dbReference type="Proteomes" id="UP001071230">
    <property type="component" value="Unassembled WGS sequence"/>
</dbReference>
<dbReference type="SUPFAM" id="SSF159127">
    <property type="entry name" value="HupF/HypC-like"/>
    <property type="match status" value="1"/>
</dbReference>
<evidence type="ECO:0000256" key="1">
    <source>
        <dbReference type="ARBA" id="ARBA00006018"/>
    </source>
</evidence>
<dbReference type="FunFam" id="2.30.30.140:FF:000022">
    <property type="entry name" value="Hydrogenase assembly chaperone HybG"/>
    <property type="match status" value="1"/>
</dbReference>
<evidence type="ECO:0000313" key="2">
    <source>
        <dbReference type="EMBL" id="CAA7600178.1"/>
    </source>
</evidence>
<dbReference type="Proteomes" id="UP000836597">
    <property type="component" value="Chromosome"/>
</dbReference>
<dbReference type="GO" id="GO:1902670">
    <property type="term" value="F:carbon dioxide binding"/>
    <property type="evidence" value="ECO:0007669"/>
    <property type="project" value="TreeGrafter"/>
</dbReference>
<accession>A0A8S0W1Z8</accession>
<dbReference type="InterPro" id="IPR019812">
    <property type="entry name" value="Hydgase_assmbl_chp_CS"/>
</dbReference>
<dbReference type="InterPro" id="IPR001109">
    <property type="entry name" value="Hydrogenase_HupF/HypC"/>
</dbReference>
<dbReference type="Gene3D" id="2.30.30.140">
    <property type="match status" value="1"/>
</dbReference>
<gene>
    <name evidence="2" type="ORF">DEACI_0830</name>
    <name evidence="3" type="ORF">DEACI_4041</name>
</gene>
<reference evidence="3" key="1">
    <citation type="submission" date="2014-11" db="EMBL/GenBank/DDBJ databases">
        <authorList>
            <person name="Hornung B.V."/>
        </authorList>
    </citation>
    <scope>NUCLEOTIDE SEQUENCE</scope>
    <source>
        <strain evidence="3">INE</strain>
    </source>
</reference>
<dbReference type="Pfam" id="PF01455">
    <property type="entry name" value="HupF_HypC"/>
    <property type="match status" value="1"/>
</dbReference>
<dbReference type="PROSITE" id="PS01097">
    <property type="entry name" value="HUPF_HYPC"/>
    <property type="match status" value="1"/>
</dbReference>
<organism evidence="2">
    <name type="scientific">Acididesulfobacillus acetoxydans</name>
    <dbReference type="NCBI Taxonomy" id="1561005"/>
    <lineage>
        <taxon>Bacteria</taxon>
        <taxon>Bacillati</taxon>
        <taxon>Bacillota</taxon>
        <taxon>Clostridia</taxon>
        <taxon>Eubacteriales</taxon>
        <taxon>Peptococcaceae</taxon>
        <taxon>Acididesulfobacillus</taxon>
    </lineage>
</organism>
<dbReference type="PANTHER" id="PTHR35177">
    <property type="entry name" value="HYDROGENASE MATURATION FACTOR HYBG"/>
    <property type="match status" value="1"/>
</dbReference>
<dbReference type="NCBIfam" id="TIGR00074">
    <property type="entry name" value="hypC_hupF"/>
    <property type="match status" value="1"/>
</dbReference>
<evidence type="ECO:0000313" key="3">
    <source>
        <dbReference type="EMBL" id="CEJ09556.1"/>
    </source>
</evidence>
<dbReference type="AlphaFoldDB" id="A0A8S0W1Z8"/>
<evidence type="ECO:0000313" key="4">
    <source>
        <dbReference type="Proteomes" id="UP001071230"/>
    </source>
</evidence>
<dbReference type="PANTHER" id="PTHR35177:SF2">
    <property type="entry name" value="HYDROGENASE MATURATION FACTOR HYBG"/>
    <property type="match status" value="1"/>
</dbReference>